<dbReference type="Gramene" id="EOX98146">
    <property type="protein sequence ID" value="EOX98146"/>
    <property type="gene ID" value="TCM_006974"/>
</dbReference>
<gene>
    <name evidence="1" type="ORF">TCM_006974</name>
</gene>
<dbReference type="AlphaFoldDB" id="A0A061E1H3"/>
<name>A0A061E1H3_THECC</name>
<dbReference type="HOGENOM" id="CLU_2927277_0_0_1"/>
<keyword evidence="2" id="KW-1185">Reference proteome</keyword>
<dbReference type="Proteomes" id="UP000026915">
    <property type="component" value="Chromosome 2"/>
</dbReference>
<evidence type="ECO:0000313" key="1">
    <source>
        <dbReference type="EMBL" id="EOX98146.1"/>
    </source>
</evidence>
<dbReference type="InParanoid" id="A0A061E1H3"/>
<proteinExistence type="predicted"/>
<sequence length="61" mass="6910">MRVQSFLDCGGCRGSSVSKFLRSTEGLWMKPRFWPWKGYDDIEATAFCNWGFSGGYGLGYV</sequence>
<protein>
    <submittedName>
        <fullName evidence="1">Uncharacterized protein</fullName>
    </submittedName>
</protein>
<organism evidence="1 2">
    <name type="scientific">Theobroma cacao</name>
    <name type="common">Cacao</name>
    <name type="synonym">Cocoa</name>
    <dbReference type="NCBI Taxonomy" id="3641"/>
    <lineage>
        <taxon>Eukaryota</taxon>
        <taxon>Viridiplantae</taxon>
        <taxon>Streptophyta</taxon>
        <taxon>Embryophyta</taxon>
        <taxon>Tracheophyta</taxon>
        <taxon>Spermatophyta</taxon>
        <taxon>Magnoliopsida</taxon>
        <taxon>eudicotyledons</taxon>
        <taxon>Gunneridae</taxon>
        <taxon>Pentapetalae</taxon>
        <taxon>rosids</taxon>
        <taxon>malvids</taxon>
        <taxon>Malvales</taxon>
        <taxon>Malvaceae</taxon>
        <taxon>Byttnerioideae</taxon>
        <taxon>Theobroma</taxon>
    </lineage>
</organism>
<dbReference type="EMBL" id="CM001880">
    <property type="protein sequence ID" value="EOX98146.1"/>
    <property type="molecule type" value="Genomic_DNA"/>
</dbReference>
<reference evidence="1 2" key="1">
    <citation type="journal article" date="2013" name="Genome Biol.">
        <title>The genome sequence of the most widely cultivated cacao type and its use to identify candidate genes regulating pod color.</title>
        <authorList>
            <person name="Motamayor J.C."/>
            <person name="Mockaitis K."/>
            <person name="Schmutz J."/>
            <person name="Haiminen N."/>
            <person name="Iii D.L."/>
            <person name="Cornejo O."/>
            <person name="Findley S.D."/>
            <person name="Zheng P."/>
            <person name="Utro F."/>
            <person name="Royaert S."/>
            <person name="Saski C."/>
            <person name="Jenkins J."/>
            <person name="Podicheti R."/>
            <person name="Zhao M."/>
            <person name="Scheffler B.E."/>
            <person name="Stack J.C."/>
            <person name="Feltus F.A."/>
            <person name="Mustiga G.M."/>
            <person name="Amores F."/>
            <person name="Phillips W."/>
            <person name="Marelli J.P."/>
            <person name="May G.D."/>
            <person name="Shapiro H."/>
            <person name="Ma J."/>
            <person name="Bustamante C.D."/>
            <person name="Schnell R.J."/>
            <person name="Main D."/>
            <person name="Gilbert D."/>
            <person name="Parida L."/>
            <person name="Kuhn D.N."/>
        </authorList>
    </citation>
    <scope>NUCLEOTIDE SEQUENCE [LARGE SCALE GENOMIC DNA]</scope>
    <source>
        <strain evidence="2">cv. Matina 1-6</strain>
    </source>
</reference>
<accession>A0A061E1H3</accession>
<evidence type="ECO:0000313" key="2">
    <source>
        <dbReference type="Proteomes" id="UP000026915"/>
    </source>
</evidence>